<keyword evidence="2" id="KW-0472">Membrane</keyword>
<feature type="region of interest" description="Disordered" evidence="1">
    <location>
        <begin position="1"/>
        <end position="22"/>
    </location>
</feature>
<gene>
    <name evidence="3" type="ORF">MIND_01314500</name>
</gene>
<proteinExistence type="predicted"/>
<dbReference type="AlphaFoldDB" id="A0A8H6S1S0"/>
<name>A0A8H6S1S0_9AGAR</name>
<evidence type="ECO:0000256" key="2">
    <source>
        <dbReference type="SAM" id="Phobius"/>
    </source>
</evidence>
<keyword evidence="4" id="KW-1185">Reference proteome</keyword>
<evidence type="ECO:0000256" key="1">
    <source>
        <dbReference type="SAM" id="MobiDB-lite"/>
    </source>
</evidence>
<feature type="transmembrane region" description="Helical" evidence="2">
    <location>
        <begin position="131"/>
        <end position="153"/>
    </location>
</feature>
<sequence length="187" mass="21248">MATTPAHLNLTHTPSRPHARHHISAPLVYRTSDSSRNQPSSPRGSSNFHHDLLAECLLVTYRPHNENSRYRHVYRHRHAPDSPPLIYIVIVIHFSHQLPFPKPMNFLPAVVLLTAIVASVLAAPNKRDERGLLIAWWIALTYALIICDCQYRLLKAATPVTEFTSFDGKLPPFPRFGDGYKLVLVYN</sequence>
<organism evidence="3 4">
    <name type="scientific">Mycena indigotica</name>
    <dbReference type="NCBI Taxonomy" id="2126181"/>
    <lineage>
        <taxon>Eukaryota</taxon>
        <taxon>Fungi</taxon>
        <taxon>Dikarya</taxon>
        <taxon>Basidiomycota</taxon>
        <taxon>Agaricomycotina</taxon>
        <taxon>Agaricomycetes</taxon>
        <taxon>Agaricomycetidae</taxon>
        <taxon>Agaricales</taxon>
        <taxon>Marasmiineae</taxon>
        <taxon>Mycenaceae</taxon>
        <taxon>Mycena</taxon>
    </lineage>
</organism>
<dbReference type="Proteomes" id="UP000636479">
    <property type="component" value="Unassembled WGS sequence"/>
</dbReference>
<evidence type="ECO:0000313" key="3">
    <source>
        <dbReference type="EMBL" id="KAF7290738.1"/>
    </source>
</evidence>
<dbReference type="GeneID" id="59352116"/>
<dbReference type="EMBL" id="JACAZF010000014">
    <property type="protein sequence ID" value="KAF7290738.1"/>
    <property type="molecule type" value="Genomic_DNA"/>
</dbReference>
<protein>
    <submittedName>
        <fullName evidence="3">Uncharacterized protein</fullName>
    </submittedName>
</protein>
<keyword evidence="2" id="KW-0812">Transmembrane</keyword>
<feature type="transmembrane region" description="Helical" evidence="2">
    <location>
        <begin position="106"/>
        <end position="124"/>
    </location>
</feature>
<comment type="caution">
    <text evidence="3">The sequence shown here is derived from an EMBL/GenBank/DDBJ whole genome shotgun (WGS) entry which is preliminary data.</text>
</comment>
<keyword evidence="2" id="KW-1133">Transmembrane helix</keyword>
<accession>A0A8H6S1S0</accession>
<reference evidence="3" key="1">
    <citation type="submission" date="2020-05" db="EMBL/GenBank/DDBJ databases">
        <title>Mycena genomes resolve the evolution of fungal bioluminescence.</title>
        <authorList>
            <person name="Tsai I.J."/>
        </authorList>
    </citation>
    <scope>NUCLEOTIDE SEQUENCE</scope>
    <source>
        <strain evidence="3">171206Taipei</strain>
    </source>
</reference>
<evidence type="ECO:0000313" key="4">
    <source>
        <dbReference type="Proteomes" id="UP000636479"/>
    </source>
</evidence>
<dbReference type="RefSeq" id="XP_037214098.1">
    <property type="nucleotide sequence ID" value="XM_037369600.1"/>
</dbReference>